<evidence type="ECO:0000259" key="1">
    <source>
        <dbReference type="SMART" id="SM00256"/>
    </source>
</evidence>
<accession>A0AAW1IRA4</accession>
<proteinExistence type="predicted"/>
<comment type="caution">
    <text evidence="2">The sequence shown here is derived from an EMBL/GenBank/DDBJ whole genome shotgun (WGS) entry which is preliminary data.</text>
</comment>
<dbReference type="SMART" id="SM00256">
    <property type="entry name" value="FBOX"/>
    <property type="match status" value="1"/>
</dbReference>
<dbReference type="CDD" id="cd22157">
    <property type="entry name" value="F-box_AtFBW1-like"/>
    <property type="match status" value="1"/>
</dbReference>
<dbReference type="InterPro" id="IPR036047">
    <property type="entry name" value="F-box-like_dom_sf"/>
</dbReference>
<dbReference type="AlphaFoldDB" id="A0AAW1IRA4"/>
<name>A0AAW1IRA4_SAPOF</name>
<gene>
    <name evidence="2" type="ORF">RND81_09G227700</name>
</gene>
<dbReference type="InterPro" id="IPR001810">
    <property type="entry name" value="F-box_dom"/>
</dbReference>
<dbReference type="PANTHER" id="PTHR31672:SF13">
    <property type="entry name" value="F-BOX PROTEIN CPR30-LIKE"/>
    <property type="match status" value="1"/>
</dbReference>
<organism evidence="2 3">
    <name type="scientific">Saponaria officinalis</name>
    <name type="common">Common soapwort</name>
    <name type="synonym">Lychnis saponaria</name>
    <dbReference type="NCBI Taxonomy" id="3572"/>
    <lineage>
        <taxon>Eukaryota</taxon>
        <taxon>Viridiplantae</taxon>
        <taxon>Streptophyta</taxon>
        <taxon>Embryophyta</taxon>
        <taxon>Tracheophyta</taxon>
        <taxon>Spermatophyta</taxon>
        <taxon>Magnoliopsida</taxon>
        <taxon>eudicotyledons</taxon>
        <taxon>Gunneridae</taxon>
        <taxon>Pentapetalae</taxon>
        <taxon>Caryophyllales</taxon>
        <taxon>Caryophyllaceae</taxon>
        <taxon>Caryophylleae</taxon>
        <taxon>Saponaria</taxon>
    </lineage>
</organism>
<dbReference type="NCBIfam" id="TIGR01640">
    <property type="entry name" value="F_box_assoc_1"/>
    <property type="match status" value="1"/>
</dbReference>
<protein>
    <recommendedName>
        <fullName evidence="1">F-box domain-containing protein</fullName>
    </recommendedName>
</protein>
<keyword evidence="3" id="KW-1185">Reference proteome</keyword>
<dbReference type="Gene3D" id="1.20.1280.50">
    <property type="match status" value="1"/>
</dbReference>
<dbReference type="InterPro" id="IPR050796">
    <property type="entry name" value="SCF_F-box_component"/>
</dbReference>
<dbReference type="InterPro" id="IPR017451">
    <property type="entry name" value="F-box-assoc_interact_dom"/>
</dbReference>
<dbReference type="InterPro" id="IPR006527">
    <property type="entry name" value="F-box-assoc_dom_typ1"/>
</dbReference>
<dbReference type="Proteomes" id="UP001443914">
    <property type="component" value="Unassembled WGS sequence"/>
</dbReference>
<evidence type="ECO:0000313" key="2">
    <source>
        <dbReference type="EMBL" id="KAK9691905.1"/>
    </source>
</evidence>
<reference evidence="2" key="1">
    <citation type="submission" date="2024-03" db="EMBL/GenBank/DDBJ databases">
        <title>WGS assembly of Saponaria officinalis var. Norfolk2.</title>
        <authorList>
            <person name="Jenkins J."/>
            <person name="Shu S."/>
            <person name="Grimwood J."/>
            <person name="Barry K."/>
            <person name="Goodstein D."/>
            <person name="Schmutz J."/>
            <person name="Leebens-Mack J."/>
            <person name="Osbourn A."/>
        </authorList>
    </citation>
    <scope>NUCLEOTIDE SEQUENCE [LARGE SCALE GENOMIC DNA]</scope>
    <source>
        <strain evidence="2">JIC</strain>
    </source>
</reference>
<dbReference type="Pfam" id="PF00646">
    <property type="entry name" value="F-box"/>
    <property type="match status" value="1"/>
</dbReference>
<feature type="domain" description="F-box" evidence="1">
    <location>
        <begin position="8"/>
        <end position="49"/>
    </location>
</feature>
<dbReference type="PANTHER" id="PTHR31672">
    <property type="entry name" value="BNACNNG10540D PROTEIN"/>
    <property type="match status" value="1"/>
</dbReference>
<dbReference type="EMBL" id="JBDFQZ010000009">
    <property type="protein sequence ID" value="KAK9691905.1"/>
    <property type="molecule type" value="Genomic_DNA"/>
</dbReference>
<evidence type="ECO:0000313" key="3">
    <source>
        <dbReference type="Proteomes" id="UP001443914"/>
    </source>
</evidence>
<dbReference type="Pfam" id="PF07734">
    <property type="entry name" value="FBA_1"/>
    <property type="match status" value="1"/>
</dbReference>
<sequence length="408" mass="46646">MESVVPILPDDIIHYNILTRVPVVSLLRFKCVSKTWYGLLKSSDFNLVHQKRTLEFHNSSEVIIASYDHQHDGLACTYIDASQPLIGRDVTIKIDEFNTTTCCKIVGSCNGLILLWSSSSGLALCNPLTREYRRLSYPPRELDTTGTVAVTCVKYGFGYDCLSHHYKIFMISSTISYLNTTTQRNSEIQVFSTNTNSWRKIGDVPPFEVLPHNEGVVVNNKLHWIYSDFEVTAERSPKILTCDLHTEEFEFGPFQFPYTEMTDLVTYLMGSGGLLYVIMGKAWNFHDSIWVMKEYGVSDFWIKVVNFERNLIYRVGSCKLRREGGEVLLIKHDSIHSSSLVKFEWYNFRDGSTKNVEISPGSWRHFISVVAWECISSLTPIPGNDHKYSWVMDKLSNGETTQKSKISC</sequence>
<dbReference type="SUPFAM" id="SSF81383">
    <property type="entry name" value="F-box domain"/>
    <property type="match status" value="1"/>
</dbReference>